<sequence>MKSLQLISLLICIFSYLKIVQAQADCGVNGAQLANLNTACICKSSYSGANCETSYTDPATNCPASWGATMVDGALNVDTSGNLATQETLVTSEFIRWAVSIPVNSDRTYTDVIVGTCVDGTSLAEFTHAAMSCFDVLYFQMAVTDLRSCGFSYENSIVDNIQYANYTEQIEIRYTEKTELAGNILDRTANVYLPTSVLLQNQITVTATAVEVYSPFQISSALVTQKISPGASASYLTLAYALSLPYAVISMNGDIAADGGNLNVATLCTADAGVTPCGGAGFPADPCTLADYDNNNNGCIRLAYIQILHGQCELTGSYIIDNVVIDCYQDLPEEDCPINQANADTTIVFSLETENFCTGMSGQVMINDAVSIERFIFVDPENRERGGIAWSYVDSQGNTVNKPDADTPIEALEWGAPFFGRVDFTGLKVYAVDLVSSQIQLYGNTGFSPTTNPPVWSDQVDVDPLDYVYTRPVAGYEDTLACKHLGLCFATQSFLIQHTLGSTLLDTLPNPGLGYSISMELRLLLDVSYEIDGAFAGVRRRRQLSSVGNGPAIASTGADMLGRDVDSIESGAFNAAEKTAPSRLAALCLVSLISIFIIC</sequence>
<feature type="signal peptide" evidence="1">
    <location>
        <begin position="1"/>
        <end position="22"/>
    </location>
</feature>
<organism evidence="2 3">
    <name type="scientific">Sphaeroforma arctica JP610</name>
    <dbReference type="NCBI Taxonomy" id="667725"/>
    <lineage>
        <taxon>Eukaryota</taxon>
        <taxon>Ichthyosporea</taxon>
        <taxon>Ichthyophonida</taxon>
        <taxon>Sphaeroforma</taxon>
    </lineage>
</organism>
<dbReference type="EMBL" id="KQ242824">
    <property type="protein sequence ID" value="KNC77148.1"/>
    <property type="molecule type" value="Genomic_DNA"/>
</dbReference>
<evidence type="ECO:0000313" key="2">
    <source>
        <dbReference type="EMBL" id="KNC77148.1"/>
    </source>
</evidence>
<feature type="chain" id="PRO_5005538664" description="EGF-like domain-containing protein" evidence="1">
    <location>
        <begin position="23"/>
        <end position="599"/>
    </location>
</feature>
<dbReference type="GeneID" id="25910888"/>
<evidence type="ECO:0008006" key="4">
    <source>
        <dbReference type="Google" id="ProtNLM"/>
    </source>
</evidence>
<gene>
    <name evidence="2" type="ORF">SARC_10384</name>
</gene>
<name>A0A0L0FM90_9EUKA</name>
<keyword evidence="1" id="KW-0732">Signal</keyword>
<evidence type="ECO:0000313" key="3">
    <source>
        <dbReference type="Proteomes" id="UP000054560"/>
    </source>
</evidence>
<protein>
    <recommendedName>
        <fullName evidence="4">EGF-like domain-containing protein</fullName>
    </recommendedName>
</protein>
<accession>A0A0L0FM90</accession>
<keyword evidence="3" id="KW-1185">Reference proteome</keyword>
<dbReference type="RefSeq" id="XP_014151050.1">
    <property type="nucleotide sequence ID" value="XM_014295575.1"/>
</dbReference>
<reference evidence="2 3" key="1">
    <citation type="submission" date="2011-02" db="EMBL/GenBank/DDBJ databases">
        <title>The Genome Sequence of Sphaeroforma arctica JP610.</title>
        <authorList>
            <consortium name="The Broad Institute Genome Sequencing Platform"/>
            <person name="Russ C."/>
            <person name="Cuomo C."/>
            <person name="Young S.K."/>
            <person name="Zeng Q."/>
            <person name="Gargeya S."/>
            <person name="Alvarado L."/>
            <person name="Berlin A."/>
            <person name="Chapman S.B."/>
            <person name="Chen Z."/>
            <person name="Freedman E."/>
            <person name="Gellesch M."/>
            <person name="Goldberg J."/>
            <person name="Griggs A."/>
            <person name="Gujja S."/>
            <person name="Heilman E."/>
            <person name="Heiman D."/>
            <person name="Howarth C."/>
            <person name="Mehta T."/>
            <person name="Neiman D."/>
            <person name="Pearson M."/>
            <person name="Roberts A."/>
            <person name="Saif S."/>
            <person name="Shea T."/>
            <person name="Shenoy N."/>
            <person name="Sisk P."/>
            <person name="Stolte C."/>
            <person name="Sykes S."/>
            <person name="White J."/>
            <person name="Yandava C."/>
            <person name="Burger G."/>
            <person name="Gray M.W."/>
            <person name="Holland P.W.H."/>
            <person name="King N."/>
            <person name="Lang F.B.F."/>
            <person name="Roger A.J."/>
            <person name="Ruiz-Trillo I."/>
            <person name="Haas B."/>
            <person name="Nusbaum C."/>
            <person name="Birren B."/>
        </authorList>
    </citation>
    <scope>NUCLEOTIDE SEQUENCE [LARGE SCALE GENOMIC DNA]</scope>
    <source>
        <strain evidence="2 3">JP610</strain>
    </source>
</reference>
<dbReference type="Proteomes" id="UP000054560">
    <property type="component" value="Unassembled WGS sequence"/>
</dbReference>
<evidence type="ECO:0000256" key="1">
    <source>
        <dbReference type="SAM" id="SignalP"/>
    </source>
</evidence>
<dbReference type="AlphaFoldDB" id="A0A0L0FM90"/>
<proteinExistence type="predicted"/>